<evidence type="ECO:0000313" key="4">
    <source>
        <dbReference type="Proteomes" id="UP000177026"/>
    </source>
</evidence>
<evidence type="ECO:0000259" key="1">
    <source>
        <dbReference type="Pfam" id="PF01408"/>
    </source>
</evidence>
<name>A0A1F7GT43_9BACT</name>
<dbReference type="InterPro" id="IPR055170">
    <property type="entry name" value="GFO_IDH_MocA-like_dom"/>
</dbReference>
<dbReference type="InterPro" id="IPR036291">
    <property type="entry name" value="NAD(P)-bd_dom_sf"/>
</dbReference>
<dbReference type="PANTHER" id="PTHR43377:SF6">
    <property type="entry name" value="GFO_IDH_MOCA-LIKE OXIDOREDUCTASE N-TERMINAL DOMAIN-CONTAINING PROTEIN"/>
    <property type="match status" value="1"/>
</dbReference>
<feature type="domain" description="GFO/IDH/MocA-like oxidoreductase" evidence="2">
    <location>
        <begin position="129"/>
        <end position="237"/>
    </location>
</feature>
<dbReference type="InterPro" id="IPR000683">
    <property type="entry name" value="Gfo/Idh/MocA-like_OxRdtase_N"/>
</dbReference>
<accession>A0A1F7GT43</accession>
<dbReference type="Pfam" id="PF22725">
    <property type="entry name" value="GFO_IDH_MocA_C3"/>
    <property type="match status" value="1"/>
</dbReference>
<dbReference type="Pfam" id="PF01408">
    <property type="entry name" value="GFO_IDH_MocA"/>
    <property type="match status" value="1"/>
</dbReference>
<comment type="caution">
    <text evidence="3">The sequence shown here is derived from an EMBL/GenBank/DDBJ whole genome shotgun (WGS) entry which is preliminary data.</text>
</comment>
<dbReference type="SUPFAM" id="SSF55347">
    <property type="entry name" value="Glyceraldehyde-3-phosphate dehydrogenase-like, C-terminal domain"/>
    <property type="match status" value="1"/>
</dbReference>
<dbReference type="GO" id="GO:0000166">
    <property type="term" value="F:nucleotide binding"/>
    <property type="evidence" value="ECO:0007669"/>
    <property type="project" value="InterPro"/>
</dbReference>
<dbReference type="AlphaFoldDB" id="A0A1F7GT43"/>
<sequence length="335" mass="37861">MVTIGVIGYGYWGPNLVRNFFSLSSCRVKTISDSIQHRLDLAKKYYPSIQTTTDVKNIFKDSSVDAVVIATPISSHFSLVKEALLNNKHVLVEKPMTASLHQAKKLVELARSKKRLLMVDHTFLYTDAVQKIMKLLAAGEIGKVRYFDSTRTNLGLFQADVSVLWDLAVHDISLLLYFIKERPISIQASGASHTENDIENIAFITLKYKSGFIAHINCSWSSPLKIRMILIGGTRKMIVYNDVEPTEKVKLYDSGYSLHRGTKEKKFIVDYRVGDVYIPKIELFEGLSKMAQDFIQSIKTKNKPISSAMYALEVVKVLSLAEKSIKTGERPIQYK</sequence>
<evidence type="ECO:0000259" key="2">
    <source>
        <dbReference type="Pfam" id="PF22725"/>
    </source>
</evidence>
<dbReference type="SUPFAM" id="SSF51735">
    <property type="entry name" value="NAD(P)-binding Rossmann-fold domains"/>
    <property type="match status" value="1"/>
</dbReference>
<dbReference type="InterPro" id="IPR051450">
    <property type="entry name" value="Gfo/Idh/MocA_Oxidoreductases"/>
</dbReference>
<organism evidence="3 4">
    <name type="scientific">Candidatus Roizmanbacteria bacterium RIFCSPHIGHO2_01_FULL_39_8</name>
    <dbReference type="NCBI Taxonomy" id="1802033"/>
    <lineage>
        <taxon>Bacteria</taxon>
        <taxon>Candidatus Roizmaniibacteriota</taxon>
    </lineage>
</organism>
<proteinExistence type="predicted"/>
<feature type="domain" description="Gfo/Idh/MocA-like oxidoreductase N-terminal" evidence="1">
    <location>
        <begin position="3"/>
        <end position="121"/>
    </location>
</feature>
<evidence type="ECO:0000313" key="3">
    <source>
        <dbReference type="EMBL" id="OGK22187.1"/>
    </source>
</evidence>
<reference evidence="3 4" key="1">
    <citation type="journal article" date="2016" name="Nat. Commun.">
        <title>Thousands of microbial genomes shed light on interconnected biogeochemical processes in an aquifer system.</title>
        <authorList>
            <person name="Anantharaman K."/>
            <person name="Brown C.T."/>
            <person name="Hug L.A."/>
            <person name="Sharon I."/>
            <person name="Castelle C.J."/>
            <person name="Probst A.J."/>
            <person name="Thomas B.C."/>
            <person name="Singh A."/>
            <person name="Wilkins M.J."/>
            <person name="Karaoz U."/>
            <person name="Brodie E.L."/>
            <person name="Williams K.H."/>
            <person name="Hubbard S.S."/>
            <person name="Banfield J.F."/>
        </authorList>
    </citation>
    <scope>NUCLEOTIDE SEQUENCE [LARGE SCALE GENOMIC DNA]</scope>
</reference>
<gene>
    <name evidence="3" type="ORF">A2866_03455</name>
</gene>
<dbReference type="PANTHER" id="PTHR43377">
    <property type="entry name" value="BILIVERDIN REDUCTASE A"/>
    <property type="match status" value="1"/>
</dbReference>
<dbReference type="Gene3D" id="3.30.360.10">
    <property type="entry name" value="Dihydrodipicolinate Reductase, domain 2"/>
    <property type="match status" value="1"/>
</dbReference>
<protein>
    <submittedName>
        <fullName evidence="3">Oxidoreductase</fullName>
    </submittedName>
</protein>
<dbReference type="EMBL" id="MFZI01000004">
    <property type="protein sequence ID" value="OGK22187.1"/>
    <property type="molecule type" value="Genomic_DNA"/>
</dbReference>
<dbReference type="Proteomes" id="UP000177026">
    <property type="component" value="Unassembled WGS sequence"/>
</dbReference>
<dbReference type="Gene3D" id="3.40.50.720">
    <property type="entry name" value="NAD(P)-binding Rossmann-like Domain"/>
    <property type="match status" value="1"/>
</dbReference>